<name>A0A502EIB9_9MYCO</name>
<dbReference type="AlphaFoldDB" id="A0A502EIB9"/>
<dbReference type="Proteomes" id="UP000320095">
    <property type="component" value="Unassembled WGS sequence"/>
</dbReference>
<reference evidence="2 3" key="1">
    <citation type="journal article" date="2019" name="Environ. Microbiol.">
        <title>Species interactions and distinct microbial communities in high Arctic permafrost affected cryosols are associated with the CH4 and CO2 gas fluxes.</title>
        <authorList>
            <person name="Altshuler I."/>
            <person name="Hamel J."/>
            <person name="Turney S."/>
            <person name="Magnuson E."/>
            <person name="Levesque R."/>
            <person name="Greer C."/>
            <person name="Whyte L.G."/>
        </authorList>
    </citation>
    <scope>NUCLEOTIDE SEQUENCE [LARGE SCALE GENOMIC DNA]</scope>
    <source>
        <strain evidence="2 3">S5.20</strain>
    </source>
</reference>
<dbReference type="EMBL" id="RCZG01000001">
    <property type="protein sequence ID" value="TPG36762.1"/>
    <property type="molecule type" value="Genomic_DNA"/>
</dbReference>
<comment type="caution">
    <text evidence="2">The sequence shown here is derived from an EMBL/GenBank/DDBJ whole genome shotgun (WGS) entry which is preliminary data.</text>
</comment>
<gene>
    <name evidence="2" type="ORF">EAH80_02205</name>
</gene>
<evidence type="ECO:0008006" key="4">
    <source>
        <dbReference type="Google" id="ProtNLM"/>
    </source>
</evidence>
<evidence type="ECO:0000313" key="3">
    <source>
        <dbReference type="Proteomes" id="UP000320095"/>
    </source>
</evidence>
<evidence type="ECO:0000313" key="2">
    <source>
        <dbReference type="EMBL" id="TPG36762.1"/>
    </source>
</evidence>
<accession>A0A502EIB9</accession>
<feature type="transmembrane region" description="Helical" evidence="1">
    <location>
        <begin position="105"/>
        <end position="122"/>
    </location>
</feature>
<keyword evidence="1" id="KW-0472">Membrane</keyword>
<keyword evidence="3" id="KW-1185">Reference proteome</keyword>
<protein>
    <recommendedName>
        <fullName evidence="4">DUF4267 domain-containing protein</fullName>
    </recommendedName>
</protein>
<keyword evidence="1" id="KW-1133">Transmembrane helix</keyword>
<keyword evidence="1" id="KW-0812">Transmembrane</keyword>
<feature type="transmembrane region" description="Helical" evidence="1">
    <location>
        <begin position="6"/>
        <end position="28"/>
    </location>
</feature>
<evidence type="ECO:0000256" key="1">
    <source>
        <dbReference type="SAM" id="Phobius"/>
    </source>
</evidence>
<organism evidence="2 3">
    <name type="scientific">Mycolicibacterium hodleri</name>
    <dbReference type="NCBI Taxonomy" id="49897"/>
    <lineage>
        <taxon>Bacteria</taxon>
        <taxon>Bacillati</taxon>
        <taxon>Actinomycetota</taxon>
        <taxon>Actinomycetes</taxon>
        <taxon>Mycobacteriales</taxon>
        <taxon>Mycobacteriaceae</taxon>
        <taxon>Mycolicibacterium</taxon>
    </lineage>
</organism>
<sequence length="127" mass="12979">MVSKETAARASVIGLSATRIGIGALAWIRPVTTARLFGMRGAAQAESAYLWRLFGVRDVVVGAATLRAPEDERLAWVALGLACDTADGAAAVVGRRDGSLPPSTAALVAAPAAAVGLGVWLLRAGLR</sequence>
<proteinExistence type="predicted"/>